<dbReference type="Gene3D" id="2.170.120.30">
    <property type="match status" value="2"/>
</dbReference>
<dbReference type="RefSeq" id="WP_232189439.1">
    <property type="nucleotide sequence ID" value="NZ_JAIOAP010000020.1"/>
</dbReference>
<feature type="compositionally biased region" description="Gly residues" evidence="1">
    <location>
        <begin position="419"/>
        <end position="431"/>
    </location>
</feature>
<gene>
    <name evidence="2" type="ORF">QJS35_28655</name>
</gene>
<evidence type="ECO:0000256" key="1">
    <source>
        <dbReference type="SAM" id="MobiDB-lite"/>
    </source>
</evidence>
<organism evidence="2 3">
    <name type="scientific">Cohnella silvisoli</name>
    <dbReference type="NCBI Taxonomy" id="2873699"/>
    <lineage>
        <taxon>Bacteria</taxon>
        <taxon>Bacillati</taxon>
        <taxon>Bacillota</taxon>
        <taxon>Bacilli</taxon>
        <taxon>Bacillales</taxon>
        <taxon>Paenibacillaceae</taxon>
        <taxon>Cohnella</taxon>
    </lineage>
</organism>
<dbReference type="InterPro" id="IPR053154">
    <property type="entry name" value="c-di-AMP_regulator"/>
</dbReference>
<dbReference type="CDD" id="cd20206">
    <property type="entry name" value="YbbR"/>
    <property type="match status" value="1"/>
</dbReference>
<reference evidence="2 3" key="1">
    <citation type="journal article" date="2023" name="Genome Announc.">
        <title>Pan-Genome Analyses of the Genus Cohnella and Proposal of the Novel Species Cohnella silvisoli sp. nov., Isolated from Forest Soil.</title>
        <authorList>
            <person name="Wang C."/>
            <person name="Mao L."/>
            <person name="Bao G."/>
            <person name="Zhu H."/>
        </authorList>
    </citation>
    <scope>NUCLEOTIDE SEQUENCE [LARGE SCALE GENOMIC DNA]</scope>
    <source>
        <strain evidence="2 3">NL03-T5-1</strain>
    </source>
</reference>
<feature type="region of interest" description="Disordered" evidence="1">
    <location>
        <begin position="413"/>
        <end position="445"/>
    </location>
</feature>
<dbReference type="Pfam" id="PF07949">
    <property type="entry name" value="YbbR"/>
    <property type="match status" value="3"/>
</dbReference>
<evidence type="ECO:0000313" key="2">
    <source>
        <dbReference type="EMBL" id="MEQ4486349.1"/>
    </source>
</evidence>
<name>A0ABV1L1V6_9BACL</name>
<dbReference type="EMBL" id="JASKHM010000021">
    <property type="protein sequence ID" value="MEQ4486349.1"/>
    <property type="molecule type" value="Genomic_DNA"/>
</dbReference>
<dbReference type="Proteomes" id="UP001493487">
    <property type="component" value="Unassembled WGS sequence"/>
</dbReference>
<keyword evidence="3" id="KW-1185">Reference proteome</keyword>
<sequence>MDKWLNHPTAAKLVALALGILMWAVVHFDPAESSPNNVASLLETRVIDAVNIQPYGLDERNYVLLGMEPKTVKLKVRGTRSDLLAAATKDYRIQVDLRTVGEGKHTLNLDENLPRGIQLVEMTPATVTVEIEALQIKEFEVDIRTEGNPAKGYKVGTPIIKPSNRVHVTLPKNELAKVERVGATISIDGDKQTLKSQSVKLAVYDNKGNIIENAIIDPAVVEVEVPITNPFKTVPLQFKLMGHMPTGLSIASFKADVEQVTVYGPQEALDKIEFIEVDVQLDDLKNSGKVSIPLKIVAPIIEISPKQIDINIEVLLSGTRSLEGLPITWSGLGDGLTVKIIDPSTGKADITIKGAPAILDRLKPGDVGVVVDLSGRGPGTYTVPLVVNLERFMEQAGGTSSVTVEITADVPASAVPEGDGAGAGAGAGAGGVVDDSGDGQAPPPQ</sequence>
<comment type="caution">
    <text evidence="2">The sequence shown here is derived from an EMBL/GenBank/DDBJ whole genome shotgun (WGS) entry which is preliminary data.</text>
</comment>
<dbReference type="PANTHER" id="PTHR37804:SF1">
    <property type="entry name" value="CDAA REGULATORY PROTEIN CDAR"/>
    <property type="match status" value="1"/>
</dbReference>
<proteinExistence type="predicted"/>
<accession>A0ABV1L1V6</accession>
<dbReference type="Gene3D" id="2.170.120.40">
    <property type="entry name" value="YbbR-like domain"/>
    <property type="match status" value="2"/>
</dbReference>
<protein>
    <submittedName>
        <fullName evidence="2">CdaR family protein</fullName>
    </submittedName>
</protein>
<dbReference type="InterPro" id="IPR012505">
    <property type="entry name" value="YbbR"/>
</dbReference>
<evidence type="ECO:0000313" key="3">
    <source>
        <dbReference type="Proteomes" id="UP001493487"/>
    </source>
</evidence>
<dbReference type="PANTHER" id="PTHR37804">
    <property type="entry name" value="CDAA REGULATORY PROTEIN CDAR"/>
    <property type="match status" value="1"/>
</dbReference>